<dbReference type="PANTHER" id="PTHR18901">
    <property type="entry name" value="2-DEOXYGLUCOSE-6-PHOSPHATE PHOSPHATASE 2"/>
    <property type="match status" value="1"/>
</dbReference>
<sequence length="239" mass="25272">MSPVTALLPAAVLWDMDGTIVDTEPYWMLAQERLVESFGGTWTHEAAMTLVGSGLDRSAAILQEFGVRMESDAIIQLLSSEVMEQISHQVPWRPGALELLTAVHESGIPQALVTMSIGRMAHHVADYIPFPAFATVVSADVVTEMKPHPEAYLTAASLLGVDVTRSVAIEDSVTGVTSAVASGAVVIGVQHLLNLDDSGADRIWTTLDGRGLDDLAAVLADARSARTAGGRVADERAAS</sequence>
<dbReference type="NCBIfam" id="TIGR01509">
    <property type="entry name" value="HAD-SF-IA-v3"/>
    <property type="match status" value="1"/>
</dbReference>
<evidence type="ECO:0000313" key="1">
    <source>
        <dbReference type="EMBL" id="GAA2246167.1"/>
    </source>
</evidence>
<gene>
    <name evidence="1" type="ORF">GCM10009851_34450</name>
</gene>
<dbReference type="Proteomes" id="UP001500929">
    <property type="component" value="Unassembled WGS sequence"/>
</dbReference>
<dbReference type="Gene3D" id="1.10.150.240">
    <property type="entry name" value="Putative phosphatase, domain 2"/>
    <property type="match status" value="1"/>
</dbReference>
<dbReference type="Pfam" id="PF13419">
    <property type="entry name" value="HAD_2"/>
    <property type="match status" value="1"/>
</dbReference>
<keyword evidence="1" id="KW-0378">Hydrolase</keyword>
<dbReference type="SUPFAM" id="SSF56784">
    <property type="entry name" value="HAD-like"/>
    <property type="match status" value="1"/>
</dbReference>
<dbReference type="SFLD" id="SFLDG01129">
    <property type="entry name" value="C1.5:_HAD__Beta-PGM__Phosphata"/>
    <property type="match status" value="1"/>
</dbReference>
<keyword evidence="2" id="KW-1185">Reference proteome</keyword>
<dbReference type="EMBL" id="BAAAQY010000012">
    <property type="protein sequence ID" value="GAA2246167.1"/>
    <property type="molecule type" value="Genomic_DNA"/>
</dbReference>
<name>A0ABN3E276_9MICO</name>
<comment type="caution">
    <text evidence="1">The sequence shown here is derived from an EMBL/GenBank/DDBJ whole genome shotgun (WGS) entry which is preliminary data.</text>
</comment>
<proteinExistence type="predicted"/>
<dbReference type="InterPro" id="IPR023214">
    <property type="entry name" value="HAD_sf"/>
</dbReference>
<organism evidence="1 2">
    <name type="scientific">Herbiconiux moechotypicola</name>
    <dbReference type="NCBI Taxonomy" id="637393"/>
    <lineage>
        <taxon>Bacteria</taxon>
        <taxon>Bacillati</taxon>
        <taxon>Actinomycetota</taxon>
        <taxon>Actinomycetes</taxon>
        <taxon>Micrococcales</taxon>
        <taxon>Microbacteriaceae</taxon>
        <taxon>Herbiconiux</taxon>
    </lineage>
</organism>
<dbReference type="InterPro" id="IPR023198">
    <property type="entry name" value="PGP-like_dom2"/>
</dbReference>
<dbReference type="CDD" id="cd07505">
    <property type="entry name" value="HAD_BPGM-like"/>
    <property type="match status" value="1"/>
</dbReference>
<reference evidence="1 2" key="1">
    <citation type="journal article" date="2019" name="Int. J. Syst. Evol. Microbiol.">
        <title>The Global Catalogue of Microorganisms (GCM) 10K type strain sequencing project: providing services to taxonomists for standard genome sequencing and annotation.</title>
        <authorList>
            <consortium name="The Broad Institute Genomics Platform"/>
            <consortium name="The Broad Institute Genome Sequencing Center for Infectious Disease"/>
            <person name="Wu L."/>
            <person name="Ma J."/>
        </authorList>
    </citation>
    <scope>NUCLEOTIDE SEQUENCE [LARGE SCALE GENOMIC DNA]</scope>
    <source>
        <strain evidence="1 2">JCM 16117</strain>
    </source>
</reference>
<accession>A0ABN3E276</accession>
<dbReference type="PANTHER" id="PTHR18901:SF38">
    <property type="entry name" value="PSEUDOURIDINE-5'-PHOSPHATASE"/>
    <property type="match status" value="1"/>
</dbReference>
<dbReference type="Gene3D" id="3.40.50.1000">
    <property type="entry name" value="HAD superfamily/HAD-like"/>
    <property type="match status" value="1"/>
</dbReference>
<dbReference type="InterPro" id="IPR041492">
    <property type="entry name" value="HAD_2"/>
</dbReference>
<dbReference type="SFLD" id="SFLDS00003">
    <property type="entry name" value="Haloacid_Dehalogenase"/>
    <property type="match status" value="1"/>
</dbReference>
<evidence type="ECO:0000313" key="2">
    <source>
        <dbReference type="Proteomes" id="UP001500929"/>
    </source>
</evidence>
<dbReference type="InterPro" id="IPR006439">
    <property type="entry name" value="HAD-SF_hydro_IA"/>
</dbReference>
<dbReference type="InterPro" id="IPR036412">
    <property type="entry name" value="HAD-like_sf"/>
</dbReference>
<dbReference type="GO" id="GO:0016787">
    <property type="term" value="F:hydrolase activity"/>
    <property type="evidence" value="ECO:0007669"/>
    <property type="project" value="UniProtKB-KW"/>
</dbReference>
<protein>
    <submittedName>
        <fullName evidence="1">HAD family hydrolase</fullName>
    </submittedName>
</protein>